<gene>
    <name evidence="2" type="ORF">G4Z02_04690</name>
</gene>
<dbReference type="PANTHER" id="PTHR43649:SF27">
    <property type="entry name" value="EXTRACELLULAR SOLUTE-BINDING PROTEIN FAMILY 1"/>
    <property type="match status" value="1"/>
</dbReference>
<dbReference type="AlphaFoldDB" id="A0A7L7KS84"/>
<protein>
    <submittedName>
        <fullName evidence="2">Extracellular solute-binding protein</fullName>
    </submittedName>
</protein>
<dbReference type="KEGG" id="xcl:G4Z02_04690"/>
<dbReference type="Proteomes" id="UP000514720">
    <property type="component" value="Chromosome"/>
</dbReference>
<dbReference type="Gene3D" id="3.40.190.10">
    <property type="entry name" value="Periplasmic binding protein-like II"/>
    <property type="match status" value="1"/>
</dbReference>
<dbReference type="PANTHER" id="PTHR43649">
    <property type="entry name" value="ARABINOSE-BINDING PROTEIN-RELATED"/>
    <property type="match status" value="1"/>
</dbReference>
<dbReference type="RefSeq" id="WP_258876833.1">
    <property type="nucleotide sequence ID" value="NZ_CP048914.1"/>
</dbReference>
<keyword evidence="1" id="KW-0812">Transmembrane</keyword>
<dbReference type="InterPro" id="IPR006059">
    <property type="entry name" value="SBP"/>
</dbReference>
<keyword evidence="3" id="KW-1185">Reference proteome</keyword>
<dbReference type="Gene3D" id="2.60.120.260">
    <property type="entry name" value="Galactose-binding domain-like"/>
    <property type="match status" value="2"/>
</dbReference>
<dbReference type="EMBL" id="CP048914">
    <property type="protein sequence ID" value="QMS85066.1"/>
    <property type="molecule type" value="Genomic_DNA"/>
</dbReference>
<feature type="transmembrane region" description="Helical" evidence="1">
    <location>
        <begin position="9"/>
        <end position="31"/>
    </location>
</feature>
<organism evidence="2 3">
    <name type="scientific">Candidatus Xianfuyuplasma coldseepsis</name>
    <dbReference type="NCBI Taxonomy" id="2782163"/>
    <lineage>
        <taxon>Bacteria</taxon>
        <taxon>Bacillati</taxon>
        <taxon>Mycoplasmatota</taxon>
        <taxon>Mollicutes</taxon>
        <taxon>Candidatus Izemoplasmatales</taxon>
        <taxon>Candidatus Izemoplasmataceae</taxon>
        <taxon>Candidatus Xianfuyuplasma</taxon>
    </lineage>
</organism>
<dbReference type="Pfam" id="PF01547">
    <property type="entry name" value="SBP_bac_1"/>
    <property type="match status" value="1"/>
</dbReference>
<evidence type="ECO:0000313" key="3">
    <source>
        <dbReference type="Proteomes" id="UP000514720"/>
    </source>
</evidence>
<sequence length="973" mass="111564">MNANITRKVMIITISSFLTIFALVFIISTFINVNNDSMRGNEFYPSYPLFNEVSQPENTITLNVEDYFDNNGVTEAGDNKGYEGAVYRWDTDNEDFTYEADIPSDGLYYIALDYLSLTDSVKSIDLSISVNGEYINEDAENIRLFSTWASESTDDVFDRYHNEVLSPQINEDIWQTVYLRDQLFLDAEPLVFELDAGLQDITIEKGSGDILLGDVHIVPMFDLQTYDEYSANHTGVMTSEELLFVEAENYTYKNDVSILPSIEKSPSVTPFYVEQNYLNTIGASFMDPGQQITYGFTVENTGYYNITLKYTNDTFTNRASFRTVYIDGVIPFQELQDYKFDYTTSWQQETLGNGDPFHIYLEEGIHYMTLEASAGLYADAYNDMLRIIDEISDYALQIKRLTGGDTDTNREWNIEEFLPQTTELLQSWRSDIVAMEDALDTLKTVNRKSTQLHKQHEIVLQKLDELLKDVDEIPHNLTLLNEGSNSISQVLSLMATDMITQPLQLDALYIHSEDTKLPKEQANFLVEWIASMQVYRESANIEVDDEYDIDVWVNRSRYYINMMQQMTDTYFTPETGIKVRYSVMPNEGKLILANAANTQPDLALGVSGWLPYELGLRGAAADMRQFDEFYEVIDNFMPGSMLHMIHDNKVYGLPETQDFMVTFYREDIFNTLGLEVPETYDEIIEILPTLQRYGMNYYLPLSAESALKGFAATSPFIYQYGATYYTPDGFAANIDTPEALQGIEMMIDLYTVYSLPLQTPNFYNHFREGLLPIGVANFNTYVQLLFAAPEIANKWDIALAPGVLQEDGITIRRDTTGTAQSSIIFEKSEKQEEAWELLKWWMSTEIQTKFTNDLLITFGDGFLWNSANINALAELPLDEDHLNIILEQLTHIHEVPKIPGGYKMERELSNVWNTVVFDGVDIRSAIDDAIILINRELERKYAEFGYMDEDGNVLNEYIIPTIDDVKAWQEREE</sequence>
<reference evidence="2 3" key="1">
    <citation type="submission" date="2020-02" db="EMBL/GenBank/DDBJ databases">
        <authorList>
            <person name="Zheng R.K."/>
            <person name="Sun C.M."/>
        </authorList>
    </citation>
    <scope>NUCLEOTIDE SEQUENCE [LARGE SCALE GENOMIC DNA]</scope>
    <source>
        <strain evidence="3">zrk13</strain>
    </source>
</reference>
<proteinExistence type="predicted"/>
<dbReference type="SUPFAM" id="SSF53850">
    <property type="entry name" value="Periplasmic binding protein-like II"/>
    <property type="match status" value="1"/>
</dbReference>
<evidence type="ECO:0000313" key="2">
    <source>
        <dbReference type="EMBL" id="QMS85066.1"/>
    </source>
</evidence>
<evidence type="ECO:0000256" key="1">
    <source>
        <dbReference type="SAM" id="Phobius"/>
    </source>
</evidence>
<dbReference type="InterPro" id="IPR050490">
    <property type="entry name" value="Bact_solute-bd_prot1"/>
</dbReference>
<name>A0A7L7KS84_9MOLU</name>
<keyword evidence="1" id="KW-1133">Transmembrane helix</keyword>
<accession>A0A7L7KS84</accession>
<keyword evidence="1" id="KW-0472">Membrane</keyword>